<accession>W6MBA4</accession>
<gene>
    <name evidence="3" type="ORF">BN873_890075</name>
</gene>
<dbReference type="AlphaFoldDB" id="W6MBA4"/>
<name>W6MBA4_9GAMM</name>
<dbReference type="Proteomes" id="UP000035760">
    <property type="component" value="Unassembled WGS sequence"/>
</dbReference>
<evidence type="ECO:0000313" key="4">
    <source>
        <dbReference type="Proteomes" id="UP000035760"/>
    </source>
</evidence>
<dbReference type="Pfam" id="PF01575">
    <property type="entry name" value="MaoC_dehydratas"/>
    <property type="match status" value="1"/>
</dbReference>
<protein>
    <submittedName>
        <fullName evidence="3">MaoC domain protein dehydratase</fullName>
    </submittedName>
</protein>
<dbReference type="OrthoDB" id="9774179at2"/>
<comment type="caution">
    <text evidence="3">The sequence shown here is derived from an EMBL/GenBank/DDBJ whole genome shotgun (WGS) entry which is preliminary data.</text>
</comment>
<dbReference type="SUPFAM" id="SSF54637">
    <property type="entry name" value="Thioesterase/thiol ester dehydrase-isomerase"/>
    <property type="match status" value="1"/>
</dbReference>
<evidence type="ECO:0000313" key="3">
    <source>
        <dbReference type="EMBL" id="CDI04169.1"/>
    </source>
</evidence>
<dbReference type="FunFam" id="3.10.129.10:FF:000042">
    <property type="entry name" value="MaoC domain protein dehydratase"/>
    <property type="match status" value="1"/>
</dbReference>
<dbReference type="RefSeq" id="WP_048676018.1">
    <property type="nucleotide sequence ID" value="NZ_CBTJ020000101.1"/>
</dbReference>
<evidence type="ECO:0000259" key="2">
    <source>
        <dbReference type="Pfam" id="PF01575"/>
    </source>
</evidence>
<dbReference type="GO" id="GO:0019171">
    <property type="term" value="F:(3R)-hydroxyacyl-[acyl-carrier-protein] dehydratase activity"/>
    <property type="evidence" value="ECO:0007669"/>
    <property type="project" value="TreeGrafter"/>
</dbReference>
<dbReference type="GO" id="GO:0004312">
    <property type="term" value="F:fatty acid synthase activity"/>
    <property type="evidence" value="ECO:0007669"/>
    <property type="project" value="InterPro"/>
</dbReference>
<dbReference type="PRINTS" id="PR01483">
    <property type="entry name" value="FASYNTHASE"/>
</dbReference>
<organism evidence="3 4">
    <name type="scientific">Candidatus Competibacter denitrificans Run_A_D11</name>
    <dbReference type="NCBI Taxonomy" id="1400863"/>
    <lineage>
        <taxon>Bacteria</taxon>
        <taxon>Pseudomonadati</taxon>
        <taxon>Pseudomonadota</taxon>
        <taxon>Gammaproteobacteria</taxon>
        <taxon>Candidatus Competibacteraceae</taxon>
        <taxon>Candidatus Competibacter</taxon>
    </lineage>
</organism>
<dbReference type="Gene3D" id="3.10.129.10">
    <property type="entry name" value="Hotdog Thioesterase"/>
    <property type="match status" value="1"/>
</dbReference>
<evidence type="ECO:0000256" key="1">
    <source>
        <dbReference type="ARBA" id="ARBA00023239"/>
    </source>
</evidence>
<dbReference type="PANTHER" id="PTHR43437:SF3">
    <property type="entry name" value="HYDROXYACYL-THIOESTER DEHYDRATASE TYPE 2, MITOCHONDRIAL"/>
    <property type="match status" value="1"/>
</dbReference>
<dbReference type="InterPro" id="IPR003965">
    <property type="entry name" value="Fatty_acid_synthase"/>
</dbReference>
<dbReference type="InterPro" id="IPR029069">
    <property type="entry name" value="HotDog_dom_sf"/>
</dbReference>
<dbReference type="PANTHER" id="PTHR43437">
    <property type="entry name" value="HYDROXYACYL-THIOESTER DEHYDRATASE TYPE 2, MITOCHONDRIAL-RELATED"/>
    <property type="match status" value="1"/>
</dbReference>
<keyword evidence="4" id="KW-1185">Reference proteome</keyword>
<dbReference type="EMBL" id="CBTJ020000101">
    <property type="protein sequence ID" value="CDI04169.1"/>
    <property type="molecule type" value="Genomic_DNA"/>
</dbReference>
<proteinExistence type="predicted"/>
<dbReference type="CDD" id="cd03449">
    <property type="entry name" value="R_hydratase"/>
    <property type="match status" value="1"/>
</dbReference>
<sequence>MYSTHEGHNDSIHGYYLEDLKVGMSASHAKTVTETDVVMFAGLTGDNNPVHCNEEFAAQTRFKGRIAHGMFCAGLISCVAGTRLPGPGAVYVDQQLRFTAPVRIGDTVTTVCTIQDINLERRRVVMQTVCTVRDQVVVEGNATFMVSRRKASA</sequence>
<feature type="domain" description="MaoC-like" evidence="2">
    <location>
        <begin position="26"/>
        <end position="129"/>
    </location>
</feature>
<keyword evidence="1" id="KW-0456">Lyase</keyword>
<dbReference type="InterPro" id="IPR002539">
    <property type="entry name" value="MaoC-like_dom"/>
</dbReference>
<dbReference type="STRING" id="1400863.BN873_890075"/>
<reference evidence="3" key="2">
    <citation type="submission" date="2014-03" db="EMBL/GenBank/DDBJ databases">
        <title>Candidatus Competibacter-lineage genomes retrieved from metagenomes reveal functional metabolic diversity.</title>
        <authorList>
            <person name="McIlroy S.J."/>
            <person name="Albertsen M."/>
            <person name="Andresen E.K."/>
            <person name="Saunders A.M."/>
            <person name="Kristiansen R."/>
            <person name="Stokholm-Bjerregaard M."/>
            <person name="Nielsen K.L."/>
            <person name="Nielsen P.H."/>
        </authorList>
    </citation>
    <scope>NUCLEOTIDE SEQUENCE</scope>
    <source>
        <strain evidence="3">Run_A_D11</strain>
    </source>
</reference>
<dbReference type="InterPro" id="IPR050965">
    <property type="entry name" value="UPF0336/Enoyl-CoA_hydratase"/>
</dbReference>
<dbReference type="GO" id="GO:0005835">
    <property type="term" value="C:fatty acid synthase complex"/>
    <property type="evidence" value="ECO:0007669"/>
    <property type="project" value="InterPro"/>
</dbReference>
<reference evidence="3" key="1">
    <citation type="submission" date="2013-07" db="EMBL/GenBank/DDBJ databases">
        <authorList>
            <person name="McIlroy S."/>
        </authorList>
    </citation>
    <scope>NUCLEOTIDE SEQUENCE [LARGE SCALE GENOMIC DNA]</scope>
    <source>
        <strain evidence="3">Run_A_D11</strain>
    </source>
</reference>
<dbReference type="GO" id="GO:0006633">
    <property type="term" value="P:fatty acid biosynthetic process"/>
    <property type="evidence" value="ECO:0007669"/>
    <property type="project" value="InterPro"/>
</dbReference>